<proteinExistence type="predicted"/>
<dbReference type="GO" id="GO:0004308">
    <property type="term" value="F:exo-alpha-sialidase activity"/>
    <property type="evidence" value="ECO:0007669"/>
    <property type="project" value="InterPro"/>
</dbReference>
<dbReference type="GO" id="GO:0006689">
    <property type="term" value="P:ganglioside catabolic process"/>
    <property type="evidence" value="ECO:0007669"/>
    <property type="project" value="TreeGrafter"/>
</dbReference>
<organism evidence="4 5">
    <name type="scientific">Trypanosoma theileri</name>
    <dbReference type="NCBI Taxonomy" id="67003"/>
    <lineage>
        <taxon>Eukaryota</taxon>
        <taxon>Discoba</taxon>
        <taxon>Euglenozoa</taxon>
        <taxon>Kinetoplastea</taxon>
        <taxon>Metakinetoplastina</taxon>
        <taxon>Trypanosomatida</taxon>
        <taxon>Trypanosomatidae</taxon>
        <taxon>Trypanosoma</taxon>
    </lineage>
</organism>
<dbReference type="GeneID" id="39986734"/>
<protein>
    <submittedName>
        <fullName evidence="4">Chain A, Sialidase</fullName>
    </submittedName>
</protein>
<dbReference type="InterPro" id="IPR055239">
    <property type="entry name" value="TS_C"/>
</dbReference>
<dbReference type="SUPFAM" id="SSF50939">
    <property type="entry name" value="Sialidases"/>
    <property type="match status" value="1"/>
</dbReference>
<dbReference type="EMBL" id="NBCO01000021">
    <property type="protein sequence ID" value="ORC87498.1"/>
    <property type="molecule type" value="Genomic_DNA"/>
</dbReference>
<dbReference type="InterPro" id="IPR008377">
    <property type="entry name" value="Sialidase_trypan"/>
</dbReference>
<dbReference type="PANTHER" id="PTHR10628">
    <property type="entry name" value="SIALIDASE"/>
    <property type="match status" value="1"/>
</dbReference>
<dbReference type="SUPFAM" id="SSF49899">
    <property type="entry name" value="Concanavalin A-like lectins/glucanases"/>
    <property type="match status" value="1"/>
</dbReference>
<dbReference type="RefSeq" id="XP_028881564.1">
    <property type="nucleotide sequence ID" value="XM_029026954.1"/>
</dbReference>
<evidence type="ECO:0000259" key="3">
    <source>
        <dbReference type="Pfam" id="PF22925"/>
    </source>
</evidence>
<sequence>MSSQAEWKARRSMCKTLLYVELVFLLLVLFCSGTAQSSFTRRGRPKRTFLFKQGVTSVPFEEDNGTITERVVHSFRIPSLVEVNGVLVALADARYISGDDQSFIETVVKYSVDGGKTWETQIAIKNSRVNVNRSRVMDPTVIVKGNKMYVTVAGFYESPLNWVQQPDGSDWYTLLAIGEVKKRTVNGKLSASITWTKPISLNSILPKWVDGVRTKQFIGGVGPSIVASNGTLLFPVQVSNFDKRVSVSMIYSVDDGATWAFSKGFTPYDCTESAVVEWEGKLILNSRRDNGYRRVFESSDMGETWKEALGTLSQVWGNSPSRTGPGCEAGFIAVTIEGKRVMLFTHPLNFQGDYNRDRLHLWMTDNQRIFDVGQISYGIEKTPYSSLLYTNDKLFCLHEIKTEDEIYSIVLSHLENELQLMKSVLKSWKSQDEYLSGICPSAASVVPSQKGECNATFPTRGLVGFLSGEYNKPYWRDVYSCVDAFVVNGARVHNGLRFAGIGGGARWPVGKQGQNQRYHFANYGFTLAATVSIDEVPKEEGSIPLMGVSVDESGSKKLLGLSYNFKQQWNPIYGASEISTGFWSAKKTYHVVLSMQNDVGSVYVDGEPLPGSGELLMYNSHSPGISHFYIGGYGNSSMKTDSRVTVTNVLLYNRELSHDEIRTLFLGSEQIKAVTL</sequence>
<name>A0A1X0NSG5_9TRYP</name>
<dbReference type="GO" id="GO:0005737">
    <property type="term" value="C:cytoplasm"/>
    <property type="evidence" value="ECO:0007669"/>
    <property type="project" value="TreeGrafter"/>
</dbReference>
<dbReference type="Gene3D" id="2.60.120.200">
    <property type="match status" value="1"/>
</dbReference>
<accession>A0A1X0NSG5</accession>
<feature type="domain" description="Trans-sialidase C-terminal" evidence="3">
    <location>
        <begin position="458"/>
        <end position="658"/>
    </location>
</feature>
<dbReference type="Pfam" id="PF22925">
    <property type="entry name" value="TS_C"/>
    <property type="match status" value="1"/>
</dbReference>
<feature type="domain" description="Sialidase" evidence="2">
    <location>
        <begin position="77"/>
        <end position="399"/>
    </location>
</feature>
<dbReference type="VEuPathDB" id="TriTrypDB:TM35_000211040"/>
<dbReference type="GO" id="GO:0016020">
    <property type="term" value="C:membrane"/>
    <property type="evidence" value="ECO:0007669"/>
    <property type="project" value="TreeGrafter"/>
</dbReference>
<dbReference type="InterPro" id="IPR036278">
    <property type="entry name" value="Sialidase_sf"/>
</dbReference>
<comment type="caution">
    <text evidence="4">The sequence shown here is derived from an EMBL/GenBank/DDBJ whole genome shotgun (WGS) entry which is preliminary data.</text>
</comment>
<dbReference type="AlphaFoldDB" id="A0A1X0NSG5"/>
<gene>
    <name evidence="4" type="ORF">TM35_000211040</name>
</gene>
<dbReference type="OrthoDB" id="241759at2759"/>
<dbReference type="GO" id="GO:0009313">
    <property type="term" value="P:oligosaccharide catabolic process"/>
    <property type="evidence" value="ECO:0007669"/>
    <property type="project" value="TreeGrafter"/>
</dbReference>
<dbReference type="PANTHER" id="PTHR10628:SF30">
    <property type="entry name" value="EXO-ALPHA-SIALIDASE"/>
    <property type="match status" value="1"/>
</dbReference>
<dbReference type="InterPro" id="IPR026856">
    <property type="entry name" value="Sialidase_fam"/>
</dbReference>
<keyword evidence="5" id="KW-1185">Reference proteome</keyword>
<evidence type="ECO:0000313" key="4">
    <source>
        <dbReference type="EMBL" id="ORC87498.1"/>
    </source>
</evidence>
<reference evidence="4 5" key="1">
    <citation type="submission" date="2017-03" db="EMBL/GenBank/DDBJ databases">
        <title>An alternative strategy for trypanosome survival in the mammalian bloodstream revealed through genome and transcriptome analysis of the ubiquitous bovine parasite Trypanosoma (Megatrypanum) theileri.</title>
        <authorList>
            <person name="Kelly S."/>
            <person name="Ivens A."/>
            <person name="Mott A."/>
            <person name="O'Neill E."/>
            <person name="Emms D."/>
            <person name="Macleod O."/>
            <person name="Voorheis P."/>
            <person name="Matthews J."/>
            <person name="Matthews K."/>
            <person name="Carrington M."/>
        </authorList>
    </citation>
    <scope>NUCLEOTIDE SEQUENCE [LARGE SCALE GENOMIC DNA]</scope>
    <source>
        <strain evidence="4">Edinburgh</strain>
    </source>
</reference>
<dbReference type="Gene3D" id="2.120.10.10">
    <property type="match status" value="1"/>
</dbReference>
<dbReference type="CDD" id="cd15482">
    <property type="entry name" value="Sialidase_non-viral"/>
    <property type="match status" value="1"/>
</dbReference>
<dbReference type="InterPro" id="IPR013320">
    <property type="entry name" value="ConA-like_dom_sf"/>
</dbReference>
<dbReference type="Pfam" id="PF13859">
    <property type="entry name" value="BNR_3"/>
    <property type="match status" value="1"/>
</dbReference>
<evidence type="ECO:0000256" key="1">
    <source>
        <dbReference type="ARBA" id="ARBA00022737"/>
    </source>
</evidence>
<keyword evidence="1" id="KW-0677">Repeat</keyword>
<evidence type="ECO:0000313" key="5">
    <source>
        <dbReference type="Proteomes" id="UP000192257"/>
    </source>
</evidence>
<dbReference type="InterPro" id="IPR011040">
    <property type="entry name" value="Sialidase"/>
</dbReference>
<dbReference type="PRINTS" id="PR01803">
    <property type="entry name" value="TCSIALIDASE"/>
</dbReference>
<dbReference type="Proteomes" id="UP000192257">
    <property type="component" value="Unassembled WGS sequence"/>
</dbReference>
<evidence type="ECO:0000259" key="2">
    <source>
        <dbReference type="Pfam" id="PF13859"/>
    </source>
</evidence>